<feature type="transmembrane region" description="Helical" evidence="1">
    <location>
        <begin position="40"/>
        <end position="59"/>
    </location>
</feature>
<feature type="domain" description="CAAX prenyl protease 2/Lysostaphin resistance protein A-like" evidence="2">
    <location>
        <begin position="178"/>
        <end position="273"/>
    </location>
</feature>
<keyword evidence="1" id="KW-1133">Transmembrane helix</keyword>
<dbReference type="GO" id="GO:0004175">
    <property type="term" value="F:endopeptidase activity"/>
    <property type="evidence" value="ECO:0007669"/>
    <property type="project" value="UniProtKB-ARBA"/>
</dbReference>
<dbReference type="Proteomes" id="UP000236075">
    <property type="component" value="Unassembled WGS sequence"/>
</dbReference>
<sequence length="287" mass="33109">MRPPLTRSRRPATAWNISWKLFPDPAVCMNSVTEALKTKAYVAPFAVFMGFTLVWQFGVPLLEWDHPAAPWWRRAPEQWLYPVQAIVCFALVFRWRKAIDWDWRWKPAAWGILFGVLGILCWLAPTMIADRLPGGADAWFGHPSWPWYRYLLGIDARPDGFEPGVVFLAGSWSWLGALVLRFFRAVVVVALVEELFWRGYLMRLMVNPDHPWKVPFGTHSWKAYWVTTLCFMAVHQPVDYCGAFVYGSLAYLLAVWRKNLCAVIMMHAAANALLGWAALEWGKYGLW</sequence>
<accession>A0AAX0WMC2</accession>
<dbReference type="GO" id="GO:0080120">
    <property type="term" value="P:CAAX-box protein maturation"/>
    <property type="evidence" value="ECO:0007669"/>
    <property type="project" value="UniProtKB-ARBA"/>
</dbReference>
<feature type="transmembrane region" description="Helical" evidence="1">
    <location>
        <begin position="79"/>
        <end position="96"/>
    </location>
</feature>
<dbReference type="Pfam" id="PF02517">
    <property type="entry name" value="Rce1-like"/>
    <property type="match status" value="1"/>
</dbReference>
<gene>
    <name evidence="3" type="ORF">CXT95_05280</name>
</gene>
<evidence type="ECO:0000256" key="1">
    <source>
        <dbReference type="SAM" id="Phobius"/>
    </source>
</evidence>
<name>A0AAX0WMC2_9BACT</name>
<dbReference type="AlphaFoldDB" id="A0AAX0WMC2"/>
<feature type="transmembrane region" description="Helical" evidence="1">
    <location>
        <begin position="172"/>
        <end position="192"/>
    </location>
</feature>
<protein>
    <recommendedName>
        <fullName evidence="2">CAAX prenyl protease 2/Lysostaphin resistance protein A-like domain-containing protein</fullName>
    </recommendedName>
</protein>
<feature type="transmembrane region" description="Helical" evidence="1">
    <location>
        <begin position="260"/>
        <end position="279"/>
    </location>
</feature>
<organism evidence="3 4">
    <name type="scientific">Akkermansia muciniphila</name>
    <dbReference type="NCBI Taxonomy" id="239935"/>
    <lineage>
        <taxon>Bacteria</taxon>
        <taxon>Pseudomonadati</taxon>
        <taxon>Verrucomicrobiota</taxon>
        <taxon>Verrucomicrobiia</taxon>
        <taxon>Verrucomicrobiales</taxon>
        <taxon>Akkermansiaceae</taxon>
        <taxon>Akkermansia</taxon>
    </lineage>
</organism>
<keyword evidence="1" id="KW-0472">Membrane</keyword>
<evidence type="ECO:0000313" key="3">
    <source>
        <dbReference type="EMBL" id="PND04176.1"/>
    </source>
</evidence>
<dbReference type="EMBL" id="PJLB01000005">
    <property type="protein sequence ID" value="PND04176.1"/>
    <property type="molecule type" value="Genomic_DNA"/>
</dbReference>
<evidence type="ECO:0000313" key="4">
    <source>
        <dbReference type="Proteomes" id="UP000236075"/>
    </source>
</evidence>
<proteinExistence type="predicted"/>
<feature type="transmembrane region" description="Helical" evidence="1">
    <location>
        <begin position="108"/>
        <end position="129"/>
    </location>
</feature>
<comment type="caution">
    <text evidence="3">The sequence shown here is derived from an EMBL/GenBank/DDBJ whole genome shotgun (WGS) entry which is preliminary data.</text>
</comment>
<evidence type="ECO:0000259" key="2">
    <source>
        <dbReference type="Pfam" id="PF02517"/>
    </source>
</evidence>
<dbReference type="InterPro" id="IPR003675">
    <property type="entry name" value="Rce1/LyrA-like_dom"/>
</dbReference>
<reference evidence="3 4" key="1">
    <citation type="journal article" date="2017" name="BMC Genomics">
        <title>Genome sequencing of 39 Akkermansia muciniphila isolates reveals its population structure, genomic and functional diverisity, and global distribution in mammalian gut microbiotas.</title>
        <authorList>
            <person name="Guo X."/>
            <person name="Li S."/>
            <person name="Zhang J."/>
            <person name="Wu F."/>
            <person name="Li X."/>
            <person name="Wu D."/>
            <person name="Zhang M."/>
            <person name="Ou Z."/>
            <person name="Jie Z."/>
            <person name="Yan Q."/>
            <person name="Li P."/>
            <person name="Yi J."/>
            <person name="Peng Y."/>
        </authorList>
    </citation>
    <scope>NUCLEOTIDE SEQUENCE [LARGE SCALE GENOMIC DNA]</scope>
    <source>
        <strain evidence="3 4">GP28</strain>
    </source>
</reference>
<keyword evidence="1" id="KW-0812">Transmembrane</keyword>